<name>A0AAU7T7X4_9ACTN</name>
<evidence type="ECO:0008006" key="2">
    <source>
        <dbReference type="Google" id="ProtNLM"/>
    </source>
</evidence>
<dbReference type="AlphaFoldDB" id="A0AAU7T7X4"/>
<sequence>MTGSRAPRQQWLHRFDRWMYRGGRPNRVARVLNRISAVHYASGIAVPHRAVTLEVVGRKSGRTISFPLVLTWYKGERYLVAMLGERANWVRNVRAAHGRAVLRHGRREVIRLEEIAPSARAPILRHYLELAPGARSHLPVARNAPLAEFERIAPQYPVFRIQRVPS</sequence>
<gene>
    <name evidence="1" type="ORF">ABN611_30620</name>
</gene>
<dbReference type="InterPro" id="IPR012349">
    <property type="entry name" value="Split_barrel_FMN-bd"/>
</dbReference>
<dbReference type="EMBL" id="CP158165">
    <property type="protein sequence ID" value="XBV22908.1"/>
    <property type="molecule type" value="Genomic_DNA"/>
</dbReference>
<protein>
    <recommendedName>
        <fullName evidence="2">Deazaflavin-dependent oxidoreductase (Nitroreductase family)</fullName>
    </recommendedName>
</protein>
<dbReference type="RefSeq" id="WP_350275747.1">
    <property type="nucleotide sequence ID" value="NZ_CP158165.1"/>
</dbReference>
<dbReference type="Gene3D" id="2.30.110.10">
    <property type="entry name" value="Electron Transport, Fmn-binding Protein, Chain A"/>
    <property type="match status" value="1"/>
</dbReference>
<organism evidence="1">
    <name type="scientific">Kribbella sp. HUAS MG21</name>
    <dbReference type="NCBI Taxonomy" id="3160966"/>
    <lineage>
        <taxon>Bacteria</taxon>
        <taxon>Bacillati</taxon>
        <taxon>Actinomycetota</taxon>
        <taxon>Actinomycetes</taxon>
        <taxon>Propionibacteriales</taxon>
        <taxon>Kribbellaceae</taxon>
        <taxon>Kribbella</taxon>
    </lineage>
</organism>
<accession>A0AAU7T7X4</accession>
<evidence type="ECO:0000313" key="1">
    <source>
        <dbReference type="EMBL" id="XBV22908.1"/>
    </source>
</evidence>
<reference evidence="1" key="1">
    <citation type="submission" date="2024-06" db="EMBL/GenBank/DDBJ databases">
        <title>Kribbella sp. strain HUAS MG21 genome sequences.</title>
        <authorList>
            <person name="Mo P."/>
        </authorList>
    </citation>
    <scope>NUCLEOTIDE SEQUENCE</scope>
    <source>
        <strain evidence="1">HUAS MG21</strain>
    </source>
</reference>
<proteinExistence type="predicted"/>